<dbReference type="InParanoid" id="A0A5F7ZIF4"/>
<reference evidence="1" key="4">
    <citation type="submission" date="2025-09" db="UniProtKB">
        <authorList>
            <consortium name="Ensembl"/>
        </authorList>
    </citation>
    <scope>IDENTIFICATION</scope>
    <source>
        <strain evidence="1">17573</strain>
    </source>
</reference>
<organism evidence="1 2">
    <name type="scientific">Macaca mulatta</name>
    <name type="common">Rhesus macaque</name>
    <dbReference type="NCBI Taxonomy" id="9544"/>
    <lineage>
        <taxon>Eukaryota</taxon>
        <taxon>Metazoa</taxon>
        <taxon>Chordata</taxon>
        <taxon>Craniata</taxon>
        <taxon>Vertebrata</taxon>
        <taxon>Euteleostomi</taxon>
        <taxon>Mammalia</taxon>
        <taxon>Eutheria</taxon>
        <taxon>Euarchontoglires</taxon>
        <taxon>Primates</taxon>
        <taxon>Haplorrhini</taxon>
        <taxon>Catarrhini</taxon>
        <taxon>Cercopithecidae</taxon>
        <taxon>Cercopithecinae</taxon>
        <taxon>Macaca</taxon>
    </lineage>
</organism>
<dbReference type="VEuPathDB" id="HostDB:ENSMMUG00000059986"/>
<dbReference type="Ensembl" id="ENSMMUT00000085649.1">
    <property type="protein sequence ID" value="ENSMMUP00000065387.1"/>
    <property type="gene ID" value="ENSMMUG00000059986.1"/>
</dbReference>
<sequence>SPCSYKATVTKTTWCWYQNRDTDQWNRTEPSEIIPHIYNHLIFDKPDKNKKWGKDSLFNKWYRENWLAISRKLKLDPFLTPYTKIRPKTIKTLEENLGNTIQDIGMEFCLLKDLISDLILLLTISLFRFFIYS</sequence>
<evidence type="ECO:0000313" key="1">
    <source>
        <dbReference type="Ensembl" id="ENSMMUP00000065387.1"/>
    </source>
</evidence>
<reference evidence="1" key="2">
    <citation type="submission" date="2019-01" db="EMBL/GenBank/DDBJ databases">
        <authorList>
            <person name="Graves T."/>
            <person name="Eichler E.E."/>
            <person name="Wilson R.K."/>
        </authorList>
    </citation>
    <scope>NUCLEOTIDE SEQUENCE [LARGE SCALE GENOMIC DNA]</scope>
    <source>
        <strain evidence="1">17573</strain>
    </source>
</reference>
<evidence type="ECO:0000313" key="2">
    <source>
        <dbReference type="Proteomes" id="UP000006718"/>
    </source>
</evidence>
<proteinExistence type="predicted"/>
<protein>
    <submittedName>
        <fullName evidence="1">Uncharacterized protein</fullName>
    </submittedName>
</protein>
<reference evidence="2" key="1">
    <citation type="journal article" date="2007" name="Science">
        <title>Evolutionary and biomedical insights from the rhesus macaque genome.</title>
        <authorList>
            <person name="Gibbs R.A."/>
            <person name="Rogers J."/>
            <person name="Katze M.G."/>
            <person name="Bumgarner R."/>
            <person name="Weinstock G.M."/>
            <person name="Mardis E.R."/>
            <person name="Remington K.A."/>
            <person name="Strausberg R.L."/>
            <person name="Venter J.C."/>
            <person name="Wilson R.K."/>
            <person name="Batzer M.A."/>
            <person name="Bustamante C.D."/>
            <person name="Eichler E.E."/>
            <person name="Hahn M.W."/>
            <person name="Hardison R.C."/>
            <person name="Makova K.D."/>
            <person name="Miller W."/>
            <person name="Milosavljevic A."/>
            <person name="Palermo R.E."/>
            <person name="Siepel A."/>
            <person name="Sikela J.M."/>
            <person name="Attaway T."/>
            <person name="Bell S."/>
            <person name="Bernard K.E."/>
            <person name="Buhay C.J."/>
            <person name="Chandrabose M.N."/>
            <person name="Dao M."/>
            <person name="Davis C."/>
            <person name="Delehaunty K.D."/>
            <person name="Ding Y."/>
            <person name="Dinh H.H."/>
            <person name="Dugan-Rocha S."/>
            <person name="Fulton L.A."/>
            <person name="Gabisi R.A."/>
            <person name="Garner T.T."/>
            <person name="Godfrey J."/>
            <person name="Hawes A.C."/>
            <person name="Hernandez J."/>
            <person name="Hines S."/>
            <person name="Holder M."/>
            <person name="Hume J."/>
            <person name="Jhangiani S.N."/>
            <person name="Joshi V."/>
            <person name="Khan Z.M."/>
            <person name="Kirkness E.F."/>
            <person name="Cree A."/>
            <person name="Fowler R.G."/>
            <person name="Lee S."/>
            <person name="Lewis L.R."/>
            <person name="Li Z."/>
            <person name="Liu Y.-S."/>
            <person name="Moore S.M."/>
            <person name="Muzny D."/>
            <person name="Nazareth L.V."/>
            <person name="Ngo D.N."/>
            <person name="Okwuonu G.O."/>
            <person name="Pai G."/>
            <person name="Parker D."/>
            <person name="Paul H.A."/>
            <person name="Pfannkoch C."/>
            <person name="Pohl C.S."/>
            <person name="Rogers Y.-H.C."/>
            <person name="Ruiz S.J."/>
            <person name="Sabo A."/>
            <person name="Santibanez J."/>
            <person name="Schneider B.W."/>
            <person name="Smith S.M."/>
            <person name="Sodergren E."/>
            <person name="Svatek A.F."/>
            <person name="Utterback T.R."/>
            <person name="Vattathil S."/>
            <person name="Warren W."/>
            <person name="White C.S."/>
            <person name="Chinwalla A.T."/>
            <person name="Feng Y."/>
            <person name="Halpern A.L."/>
            <person name="Hillier L.W."/>
            <person name="Huang X."/>
            <person name="Minx P."/>
            <person name="Nelson J.O."/>
            <person name="Pepin K.H."/>
            <person name="Qin X."/>
            <person name="Sutton G.G."/>
            <person name="Venter E."/>
            <person name="Walenz B.P."/>
            <person name="Wallis J.W."/>
            <person name="Worley K.C."/>
            <person name="Yang S.-P."/>
            <person name="Jones S.M."/>
            <person name="Marra M.A."/>
            <person name="Rocchi M."/>
            <person name="Schein J.E."/>
            <person name="Baertsch R."/>
            <person name="Clarke L."/>
            <person name="Csuros M."/>
            <person name="Glasscock J."/>
            <person name="Harris R.A."/>
            <person name="Havlak P."/>
            <person name="Jackson A.R."/>
            <person name="Jiang H."/>
            <person name="Liu Y."/>
            <person name="Messina D.N."/>
            <person name="Shen Y."/>
            <person name="Song H.X.-Z."/>
            <person name="Wylie T."/>
            <person name="Zhang L."/>
            <person name="Birney E."/>
            <person name="Han K."/>
            <person name="Konkel M.K."/>
            <person name="Lee J."/>
            <person name="Smit A.F.A."/>
            <person name="Ullmer B."/>
            <person name="Wang H."/>
            <person name="Xing J."/>
            <person name="Burhans R."/>
            <person name="Cheng Z."/>
            <person name="Karro J.E."/>
            <person name="Ma J."/>
            <person name="Raney B."/>
            <person name="She X."/>
            <person name="Cox M.J."/>
            <person name="Demuth J.P."/>
            <person name="Dumas L.J."/>
            <person name="Han S.-G."/>
            <person name="Hopkins J."/>
            <person name="Karimpour-Fard A."/>
            <person name="Kim Y.H."/>
            <person name="Pollack J.R."/>
            <person name="Vinar T."/>
            <person name="Addo-Quaye C."/>
            <person name="Degenhardt J."/>
            <person name="Denby A."/>
            <person name="Hubisz M.J."/>
            <person name="Indap A."/>
            <person name="Kosiol C."/>
            <person name="Lahn B.T."/>
            <person name="Lawson H.A."/>
            <person name="Marklein A."/>
            <person name="Nielsen R."/>
            <person name="Vallender E.J."/>
            <person name="Clark A.G."/>
            <person name="Ferguson B."/>
            <person name="Hernandez R.D."/>
            <person name="Hirani K."/>
            <person name="Kehrer-Sawatzki H."/>
            <person name="Kolb J."/>
            <person name="Patil S."/>
            <person name="Pu L.-L."/>
            <person name="Ren Y."/>
            <person name="Smith D.G."/>
            <person name="Wheeler D.A."/>
            <person name="Schenck I."/>
            <person name="Ball E.V."/>
            <person name="Chen R."/>
            <person name="Cooper D.N."/>
            <person name="Giardine B."/>
            <person name="Hsu F."/>
            <person name="Kent W.J."/>
            <person name="Lesk A."/>
            <person name="Nelson D.L."/>
            <person name="O'brien W.E."/>
            <person name="Pruefer K."/>
            <person name="Stenson P.D."/>
            <person name="Wallace J.C."/>
            <person name="Ke H."/>
            <person name="Liu X.-M."/>
            <person name="Wang P."/>
            <person name="Xiang A.P."/>
            <person name="Yang F."/>
            <person name="Barber G.P."/>
            <person name="Haussler D."/>
            <person name="Karolchik D."/>
            <person name="Kern A.D."/>
            <person name="Kuhn R.M."/>
            <person name="Smith K.E."/>
            <person name="Zwieg A.S."/>
        </authorList>
    </citation>
    <scope>NUCLEOTIDE SEQUENCE [LARGE SCALE GENOMIC DNA]</scope>
    <source>
        <strain evidence="2">17573</strain>
    </source>
</reference>
<dbReference type="Proteomes" id="UP000006718">
    <property type="component" value="Chromosome 1"/>
</dbReference>
<accession>A0A5F7ZIF4</accession>
<dbReference type="AlphaFoldDB" id="A0A5F7ZIF4"/>
<reference evidence="1" key="3">
    <citation type="submission" date="2025-08" db="UniProtKB">
        <authorList>
            <consortium name="Ensembl"/>
        </authorList>
    </citation>
    <scope>IDENTIFICATION</scope>
    <source>
        <strain evidence="1">17573</strain>
    </source>
</reference>
<dbReference type="GeneTree" id="ENSGT01150000286946"/>
<name>A0A5F7ZIF4_MACMU</name>
<keyword evidence="2" id="KW-1185">Reference proteome</keyword>